<dbReference type="PROSITE" id="PS50112">
    <property type="entry name" value="PAS"/>
    <property type="match status" value="1"/>
</dbReference>
<dbReference type="SMART" id="SM00304">
    <property type="entry name" value="HAMP"/>
    <property type="match status" value="1"/>
</dbReference>
<dbReference type="Pfam" id="PF01590">
    <property type="entry name" value="GAF"/>
    <property type="match status" value="1"/>
</dbReference>
<dbReference type="PANTHER" id="PTHR42878:SF7">
    <property type="entry name" value="SENSOR HISTIDINE KINASE GLRK"/>
    <property type="match status" value="1"/>
</dbReference>
<evidence type="ECO:0000256" key="5">
    <source>
        <dbReference type="ARBA" id="ARBA00022679"/>
    </source>
</evidence>
<evidence type="ECO:0000313" key="19">
    <source>
        <dbReference type="Proteomes" id="UP001207654"/>
    </source>
</evidence>
<dbReference type="InterPro" id="IPR013767">
    <property type="entry name" value="PAS_fold"/>
</dbReference>
<proteinExistence type="predicted"/>
<name>A0ABT4A1J2_9BACT</name>
<dbReference type="InterPro" id="IPR050351">
    <property type="entry name" value="BphY/WalK/GraS-like"/>
</dbReference>
<organism evidence="18 19">
    <name type="scientific">Archangium lansingense</name>
    <dbReference type="NCBI Taxonomy" id="2995310"/>
    <lineage>
        <taxon>Bacteria</taxon>
        <taxon>Pseudomonadati</taxon>
        <taxon>Myxococcota</taxon>
        <taxon>Myxococcia</taxon>
        <taxon>Myxococcales</taxon>
        <taxon>Cystobacterineae</taxon>
        <taxon>Archangiaceae</taxon>
        <taxon>Archangium</taxon>
    </lineage>
</organism>
<keyword evidence="6 14" id="KW-0812">Transmembrane</keyword>
<dbReference type="InterPro" id="IPR003018">
    <property type="entry name" value="GAF"/>
</dbReference>
<keyword evidence="8" id="KW-0418">Kinase</keyword>
<keyword evidence="5" id="KW-0808">Transferase</keyword>
<keyword evidence="11" id="KW-0902">Two-component regulatory system</keyword>
<evidence type="ECO:0000259" key="15">
    <source>
        <dbReference type="PROSITE" id="PS50109"/>
    </source>
</evidence>
<gene>
    <name evidence="18" type="ORF">OV287_13530</name>
</gene>
<dbReference type="SMART" id="SM00387">
    <property type="entry name" value="HATPase_c"/>
    <property type="match status" value="1"/>
</dbReference>
<evidence type="ECO:0000256" key="13">
    <source>
        <dbReference type="SAM" id="MobiDB-lite"/>
    </source>
</evidence>
<dbReference type="SMART" id="SM00091">
    <property type="entry name" value="PAS"/>
    <property type="match status" value="1"/>
</dbReference>
<feature type="region of interest" description="Disordered" evidence="13">
    <location>
        <begin position="823"/>
        <end position="845"/>
    </location>
</feature>
<keyword evidence="7" id="KW-0547">Nucleotide-binding</keyword>
<comment type="caution">
    <text evidence="18">The sequence shown here is derived from an EMBL/GenBank/DDBJ whole genome shotgun (WGS) entry which is preliminary data.</text>
</comment>
<evidence type="ECO:0000256" key="10">
    <source>
        <dbReference type="ARBA" id="ARBA00022989"/>
    </source>
</evidence>
<dbReference type="Proteomes" id="UP001207654">
    <property type="component" value="Unassembled WGS sequence"/>
</dbReference>
<dbReference type="GO" id="GO:0005524">
    <property type="term" value="F:ATP binding"/>
    <property type="evidence" value="ECO:0007669"/>
    <property type="project" value="UniProtKB-KW"/>
</dbReference>
<evidence type="ECO:0000256" key="14">
    <source>
        <dbReference type="SAM" id="Phobius"/>
    </source>
</evidence>
<dbReference type="PANTHER" id="PTHR42878">
    <property type="entry name" value="TWO-COMPONENT HISTIDINE KINASE"/>
    <property type="match status" value="1"/>
</dbReference>
<feature type="domain" description="HAMP" evidence="17">
    <location>
        <begin position="229"/>
        <end position="281"/>
    </location>
</feature>
<evidence type="ECO:0000256" key="11">
    <source>
        <dbReference type="ARBA" id="ARBA00023012"/>
    </source>
</evidence>
<keyword evidence="10 14" id="KW-1133">Transmembrane helix</keyword>
<evidence type="ECO:0000256" key="6">
    <source>
        <dbReference type="ARBA" id="ARBA00022692"/>
    </source>
</evidence>
<evidence type="ECO:0000256" key="9">
    <source>
        <dbReference type="ARBA" id="ARBA00022840"/>
    </source>
</evidence>
<evidence type="ECO:0000256" key="12">
    <source>
        <dbReference type="ARBA" id="ARBA00023136"/>
    </source>
</evidence>
<evidence type="ECO:0000256" key="4">
    <source>
        <dbReference type="ARBA" id="ARBA00022553"/>
    </source>
</evidence>
<sequence>MMKRPRRSSTGERPGHLPRLPPLPPLPPLRISIPLVLLLFAATLGILDLRQNSSLASRRVEEDSIHELSRLLNEKQEHLELLLRLSELERVRESVASLGSDTHVKSALIFDDAGKVLASTRRAEIGKQARELYPELFTREAKQRAHQTRENLIPSIQVTPDRQALVAWFPVMSPPSPKHLTPSAVWVLTVERDLTSLKARAHNQVRMTVVQRSGLLAVLAGMLWLFFHFALTRRVDRLVTTARRFAVRDWEARSELSGSDELALVGRAFDEMGEQLRATLTQLEESESQVRLLLDSAAEGIFGLDLDGRTTLVNRSAAQMLGYSDAQELLGLNAHETWHYAHADGSAYPESECPILQALRIDAKNHVERDFLWRKDGTRLAVEYWSYPIHQRGQRIGAVATFVDITARQRAEDAQRFLIDVSTQLAELLDEKSTLERVARLAIPQLGQWCVIDMVDDEGLIHRVAEVHQDPARQELLRELAKHPPPSGNTLQPTAHVLSTGRPILGDEATQALLHTGKSGAAYTELLQRLGTRTAIALPVTVRGQTLAALLLVSDTPGFQYGPLELELAEELARRASVAMDNARLYHQSLEAVRLREDFLSVASHELNTPLTPLRLHLQTIRRALAPSHEGDSSTLLLPKVDKALGQVKRLSQLVNDLLDVSRLSAGRLHLQLEEVDLEALTRELAERFSEQATAAGCPLLVTSEGPTVGHWDRTRLEQILTNLITNALKYGVGKPVEFHVASSEGRARWSIRDHGIGIAAKDLERIFGRFERAVSTRQYGGLGLGLYISRAIVRALGGDIHVESQPGTGALFTVELPLEPAWDAQGPETPSRDMTGRGPPMSGP</sequence>
<dbReference type="InterPro" id="IPR004358">
    <property type="entry name" value="Sig_transdc_His_kin-like_C"/>
</dbReference>
<evidence type="ECO:0000256" key="3">
    <source>
        <dbReference type="ARBA" id="ARBA00012438"/>
    </source>
</evidence>
<dbReference type="EMBL" id="JAPNKA010000001">
    <property type="protein sequence ID" value="MCY1075507.1"/>
    <property type="molecule type" value="Genomic_DNA"/>
</dbReference>
<feature type="domain" description="PAS" evidence="16">
    <location>
        <begin position="286"/>
        <end position="327"/>
    </location>
</feature>
<dbReference type="InterPro" id="IPR035965">
    <property type="entry name" value="PAS-like_dom_sf"/>
</dbReference>
<evidence type="ECO:0000259" key="17">
    <source>
        <dbReference type="PROSITE" id="PS50885"/>
    </source>
</evidence>
<evidence type="ECO:0000256" key="8">
    <source>
        <dbReference type="ARBA" id="ARBA00022777"/>
    </source>
</evidence>
<dbReference type="Pfam" id="PF00512">
    <property type="entry name" value="HisKA"/>
    <property type="match status" value="1"/>
</dbReference>
<keyword evidence="4" id="KW-0597">Phosphoprotein</keyword>
<evidence type="ECO:0000256" key="7">
    <source>
        <dbReference type="ARBA" id="ARBA00022741"/>
    </source>
</evidence>
<dbReference type="RefSeq" id="WP_267534438.1">
    <property type="nucleotide sequence ID" value="NZ_JAPNKA010000001.1"/>
</dbReference>
<evidence type="ECO:0000313" key="18">
    <source>
        <dbReference type="EMBL" id="MCY1075507.1"/>
    </source>
</evidence>
<evidence type="ECO:0000259" key="16">
    <source>
        <dbReference type="PROSITE" id="PS50112"/>
    </source>
</evidence>
<dbReference type="CDD" id="cd00082">
    <property type="entry name" value="HisKA"/>
    <property type="match status" value="1"/>
</dbReference>
<accession>A0ABT4A1J2</accession>
<dbReference type="Gene3D" id="3.30.450.20">
    <property type="entry name" value="PAS domain"/>
    <property type="match status" value="1"/>
</dbReference>
<dbReference type="PRINTS" id="PR00344">
    <property type="entry name" value="BCTRLSENSOR"/>
</dbReference>
<evidence type="ECO:0000256" key="1">
    <source>
        <dbReference type="ARBA" id="ARBA00000085"/>
    </source>
</evidence>
<dbReference type="SUPFAM" id="SSF47384">
    <property type="entry name" value="Homodimeric domain of signal transducing histidine kinase"/>
    <property type="match status" value="1"/>
</dbReference>
<reference evidence="18 19" key="1">
    <citation type="submission" date="2022-11" db="EMBL/GenBank/DDBJ databases">
        <title>Minimal conservation of predation-associated metabolite biosynthetic gene clusters underscores biosynthetic potential of Myxococcota including descriptions for ten novel species: Archangium lansinium sp. nov., Myxococcus landrumus sp. nov., Nannocystis bai.</title>
        <authorList>
            <person name="Ahearne A."/>
            <person name="Stevens C."/>
            <person name="Phillips K."/>
        </authorList>
    </citation>
    <scope>NUCLEOTIDE SEQUENCE [LARGE SCALE GENOMIC DNA]</scope>
    <source>
        <strain evidence="18 19">MIWBW</strain>
    </source>
</reference>
<dbReference type="CDD" id="cd06225">
    <property type="entry name" value="HAMP"/>
    <property type="match status" value="1"/>
</dbReference>
<dbReference type="CDD" id="cd00075">
    <property type="entry name" value="HATPase"/>
    <property type="match status" value="1"/>
</dbReference>
<dbReference type="InterPro" id="IPR003660">
    <property type="entry name" value="HAMP_dom"/>
</dbReference>
<dbReference type="PROSITE" id="PS50109">
    <property type="entry name" value="HIS_KIN"/>
    <property type="match status" value="1"/>
</dbReference>
<dbReference type="PROSITE" id="PS50885">
    <property type="entry name" value="HAMP"/>
    <property type="match status" value="1"/>
</dbReference>
<dbReference type="Pfam" id="PF02518">
    <property type="entry name" value="HATPase_c"/>
    <property type="match status" value="1"/>
</dbReference>
<feature type="transmembrane region" description="Helical" evidence="14">
    <location>
        <begin position="214"/>
        <end position="231"/>
    </location>
</feature>
<keyword evidence="19" id="KW-1185">Reference proteome</keyword>
<dbReference type="InterPro" id="IPR036890">
    <property type="entry name" value="HATPase_C_sf"/>
</dbReference>
<dbReference type="Gene3D" id="3.30.450.40">
    <property type="match status" value="1"/>
</dbReference>
<dbReference type="CDD" id="cd00130">
    <property type="entry name" value="PAS"/>
    <property type="match status" value="1"/>
</dbReference>
<dbReference type="NCBIfam" id="TIGR00229">
    <property type="entry name" value="sensory_box"/>
    <property type="match status" value="1"/>
</dbReference>
<dbReference type="SUPFAM" id="SSF55781">
    <property type="entry name" value="GAF domain-like"/>
    <property type="match status" value="1"/>
</dbReference>
<dbReference type="SUPFAM" id="SSF55874">
    <property type="entry name" value="ATPase domain of HSP90 chaperone/DNA topoisomerase II/histidine kinase"/>
    <property type="match status" value="1"/>
</dbReference>
<dbReference type="InterPro" id="IPR003594">
    <property type="entry name" value="HATPase_dom"/>
</dbReference>
<keyword evidence="12 14" id="KW-0472">Membrane</keyword>
<dbReference type="Gene3D" id="3.30.565.10">
    <property type="entry name" value="Histidine kinase-like ATPase, C-terminal domain"/>
    <property type="match status" value="1"/>
</dbReference>
<dbReference type="SMART" id="SM00065">
    <property type="entry name" value="GAF"/>
    <property type="match status" value="1"/>
</dbReference>
<comment type="subcellular location">
    <subcellularLocation>
        <location evidence="2">Membrane</location>
        <topology evidence="2">Multi-pass membrane protein</topology>
    </subcellularLocation>
</comment>
<keyword evidence="9 18" id="KW-0067">ATP-binding</keyword>
<dbReference type="SUPFAM" id="SSF55785">
    <property type="entry name" value="PYP-like sensor domain (PAS domain)"/>
    <property type="match status" value="1"/>
</dbReference>
<dbReference type="InterPro" id="IPR005467">
    <property type="entry name" value="His_kinase_dom"/>
</dbReference>
<dbReference type="InterPro" id="IPR029016">
    <property type="entry name" value="GAF-like_dom_sf"/>
</dbReference>
<protein>
    <recommendedName>
        <fullName evidence="3">histidine kinase</fullName>
        <ecNumber evidence="3">2.7.13.3</ecNumber>
    </recommendedName>
</protein>
<feature type="region of interest" description="Disordered" evidence="13">
    <location>
        <begin position="1"/>
        <end position="23"/>
    </location>
</feature>
<dbReference type="EC" id="2.7.13.3" evidence="3"/>
<dbReference type="Gene3D" id="1.10.287.130">
    <property type="match status" value="1"/>
</dbReference>
<dbReference type="SMART" id="SM00388">
    <property type="entry name" value="HisKA"/>
    <property type="match status" value="1"/>
</dbReference>
<dbReference type="Gene3D" id="6.10.340.10">
    <property type="match status" value="1"/>
</dbReference>
<dbReference type="InterPro" id="IPR003661">
    <property type="entry name" value="HisK_dim/P_dom"/>
</dbReference>
<dbReference type="Pfam" id="PF00989">
    <property type="entry name" value="PAS"/>
    <property type="match status" value="1"/>
</dbReference>
<dbReference type="InterPro" id="IPR000014">
    <property type="entry name" value="PAS"/>
</dbReference>
<dbReference type="Pfam" id="PF00672">
    <property type="entry name" value="HAMP"/>
    <property type="match status" value="1"/>
</dbReference>
<feature type="domain" description="Histidine kinase" evidence="15">
    <location>
        <begin position="602"/>
        <end position="821"/>
    </location>
</feature>
<evidence type="ECO:0000256" key="2">
    <source>
        <dbReference type="ARBA" id="ARBA00004141"/>
    </source>
</evidence>
<comment type="catalytic activity">
    <reaction evidence="1">
        <text>ATP + protein L-histidine = ADP + protein N-phospho-L-histidine.</text>
        <dbReference type="EC" id="2.7.13.3"/>
    </reaction>
</comment>
<dbReference type="InterPro" id="IPR036097">
    <property type="entry name" value="HisK_dim/P_sf"/>
</dbReference>